<feature type="transmembrane region" description="Helical" evidence="8">
    <location>
        <begin position="315"/>
        <end position="334"/>
    </location>
</feature>
<evidence type="ECO:0000256" key="7">
    <source>
        <dbReference type="ARBA" id="ARBA00023136"/>
    </source>
</evidence>
<evidence type="ECO:0000256" key="5">
    <source>
        <dbReference type="ARBA" id="ARBA00022692"/>
    </source>
</evidence>
<name>A0A1H0B0P6_9FIRM</name>
<accession>A0A1H0B0P6</accession>
<dbReference type="Proteomes" id="UP000199182">
    <property type="component" value="Unassembled WGS sequence"/>
</dbReference>
<dbReference type="PANTHER" id="PTHR32196:SF21">
    <property type="entry name" value="ABC TRANSPORTER PERMEASE PROTEIN YPHD-RELATED"/>
    <property type="match status" value="1"/>
</dbReference>
<evidence type="ECO:0000256" key="2">
    <source>
        <dbReference type="ARBA" id="ARBA00022448"/>
    </source>
</evidence>
<dbReference type="InterPro" id="IPR001851">
    <property type="entry name" value="ABC_transp_permease"/>
</dbReference>
<feature type="transmembrane region" description="Helical" evidence="8">
    <location>
        <begin position="237"/>
        <end position="259"/>
    </location>
</feature>
<dbReference type="RefSeq" id="WP_205408679.1">
    <property type="nucleotide sequence ID" value="NZ_FNID01000018.1"/>
</dbReference>
<keyword evidence="5 8" id="KW-0812">Transmembrane</keyword>
<feature type="transmembrane region" description="Helical" evidence="8">
    <location>
        <begin position="21"/>
        <end position="40"/>
    </location>
</feature>
<keyword evidence="3" id="KW-1003">Cell membrane</keyword>
<feature type="transmembrane region" description="Helical" evidence="8">
    <location>
        <begin position="265"/>
        <end position="284"/>
    </location>
</feature>
<dbReference type="PANTHER" id="PTHR32196">
    <property type="entry name" value="ABC TRANSPORTER PERMEASE PROTEIN YPHD-RELATED-RELATED"/>
    <property type="match status" value="1"/>
</dbReference>
<feature type="transmembrane region" description="Helical" evidence="8">
    <location>
        <begin position="87"/>
        <end position="107"/>
    </location>
</feature>
<sequence length="340" mass="36229">MNEKSLSAKNSAVGKTVMSFITKWGTLLTILLLFIIFTFANWNAQTNSSIFLTPDNMITILRSISITTIIAIGLTFSIAVNGMDLSIGANANFADFLIMTMFVWYNINMGLSIVLTLIICLSVALINCLLIVKLKIPDMVATLSVMFMFQGVAMTYSNGGAITERMVRANGQASAGLVPAAFRAIGKEPWLIIIMLVVVAFAFFFLNYTKHGRYMYAVGGNPEAARLSGIPVNKYKILAYFLSAVFAALGGIFIAARVGTAQVNAGASYLMPSVAAAYIGFSVAGAGKPNAIGTLAGAVLVGLLENGLIMMSVPYFAMDIVKGGVLAIALALTYSQQKKN</sequence>
<dbReference type="GO" id="GO:0022857">
    <property type="term" value="F:transmembrane transporter activity"/>
    <property type="evidence" value="ECO:0007669"/>
    <property type="project" value="InterPro"/>
</dbReference>
<protein>
    <submittedName>
        <fullName evidence="9">Monosaccharide ABC transporter membrane protein, CUT2 family</fullName>
    </submittedName>
</protein>
<dbReference type="CDD" id="cd06579">
    <property type="entry name" value="TM_PBP1_transp_AraH_like"/>
    <property type="match status" value="1"/>
</dbReference>
<dbReference type="AlphaFoldDB" id="A0A1H0B0P6"/>
<keyword evidence="6 8" id="KW-1133">Transmembrane helix</keyword>
<comment type="subcellular location">
    <subcellularLocation>
        <location evidence="1">Cell membrane</location>
        <topology evidence="1">Multi-pass membrane protein</topology>
    </subcellularLocation>
</comment>
<evidence type="ECO:0000313" key="9">
    <source>
        <dbReference type="EMBL" id="SDN39297.1"/>
    </source>
</evidence>
<keyword evidence="7 8" id="KW-0472">Membrane</keyword>
<dbReference type="EMBL" id="FNID01000018">
    <property type="protein sequence ID" value="SDN39297.1"/>
    <property type="molecule type" value="Genomic_DNA"/>
</dbReference>
<gene>
    <name evidence="9" type="ORF">SAMN05192585_11819</name>
</gene>
<evidence type="ECO:0000256" key="1">
    <source>
        <dbReference type="ARBA" id="ARBA00004651"/>
    </source>
</evidence>
<feature type="transmembrane region" description="Helical" evidence="8">
    <location>
        <begin position="60"/>
        <end position="80"/>
    </location>
</feature>
<proteinExistence type="predicted"/>
<feature type="transmembrane region" description="Helical" evidence="8">
    <location>
        <begin position="190"/>
        <end position="208"/>
    </location>
</feature>
<feature type="transmembrane region" description="Helical" evidence="8">
    <location>
        <begin position="291"/>
        <end position="309"/>
    </location>
</feature>
<feature type="transmembrane region" description="Helical" evidence="8">
    <location>
        <begin position="113"/>
        <end position="132"/>
    </location>
</feature>
<dbReference type="STRING" id="258515.SAMN05192585_11819"/>
<feature type="transmembrane region" description="Helical" evidence="8">
    <location>
        <begin position="139"/>
        <end position="157"/>
    </location>
</feature>
<evidence type="ECO:0000256" key="8">
    <source>
        <dbReference type="SAM" id="Phobius"/>
    </source>
</evidence>
<evidence type="ECO:0000256" key="6">
    <source>
        <dbReference type="ARBA" id="ARBA00022989"/>
    </source>
</evidence>
<dbReference type="GO" id="GO:0005886">
    <property type="term" value="C:plasma membrane"/>
    <property type="evidence" value="ECO:0007669"/>
    <property type="project" value="UniProtKB-SubCell"/>
</dbReference>
<organism evidence="9 10">
    <name type="scientific">Acetanaerobacterium elongatum</name>
    <dbReference type="NCBI Taxonomy" id="258515"/>
    <lineage>
        <taxon>Bacteria</taxon>
        <taxon>Bacillati</taxon>
        <taxon>Bacillota</taxon>
        <taxon>Clostridia</taxon>
        <taxon>Eubacteriales</taxon>
        <taxon>Oscillospiraceae</taxon>
        <taxon>Acetanaerobacterium</taxon>
    </lineage>
</organism>
<evidence type="ECO:0000256" key="3">
    <source>
        <dbReference type="ARBA" id="ARBA00022475"/>
    </source>
</evidence>
<keyword evidence="10" id="KW-1185">Reference proteome</keyword>
<keyword evidence="2" id="KW-0813">Transport</keyword>
<reference evidence="9 10" key="1">
    <citation type="submission" date="2016-10" db="EMBL/GenBank/DDBJ databases">
        <authorList>
            <person name="de Groot N.N."/>
        </authorList>
    </citation>
    <scope>NUCLEOTIDE SEQUENCE [LARGE SCALE GENOMIC DNA]</scope>
    <source>
        <strain evidence="9 10">CGMCC 1.5012</strain>
    </source>
</reference>
<evidence type="ECO:0000256" key="4">
    <source>
        <dbReference type="ARBA" id="ARBA00022519"/>
    </source>
</evidence>
<dbReference type="Pfam" id="PF02653">
    <property type="entry name" value="BPD_transp_2"/>
    <property type="match status" value="1"/>
</dbReference>
<keyword evidence="4" id="KW-0997">Cell inner membrane</keyword>
<evidence type="ECO:0000313" key="10">
    <source>
        <dbReference type="Proteomes" id="UP000199182"/>
    </source>
</evidence>